<sequence>MPSDPTQPPADPFAFRPDGFRLDGRRIVLTGGTQGVGAAIARGVTLAGADVVLIGLRRDAAAEATLDACRQTGRRAELLLADLSEPPAIWLDDLMKQIDAVLPGCDTLINNAGTFIDVPYLEMTAERYEKTMNLNVSAGYFLTQAFAKRWVADSIAGRVLFTGSINGFLAEPDHTAYDTSKGAVAAMVRSLCVSLAPLGIRVNSMAPGLVRTPLTDIVNQDRKVESWMQAHTPNGQVPSPDACVGAAIFLISDVAEHVHGQTLLVDGGMSTWQQPDPPPT</sequence>
<comment type="similarity">
    <text evidence="1">Belongs to the short-chain dehydrogenases/reductases (SDR) family.</text>
</comment>
<reference evidence="4" key="1">
    <citation type="submission" date="2021-11" db="EMBL/GenBank/DDBJ databases">
        <title>Genome sequence.</title>
        <authorList>
            <person name="Sun Q."/>
        </authorList>
    </citation>
    <scope>NUCLEOTIDE SEQUENCE</scope>
    <source>
        <strain evidence="4">JC740</strain>
    </source>
</reference>
<dbReference type="PRINTS" id="PR00080">
    <property type="entry name" value="SDRFAMILY"/>
</dbReference>
<gene>
    <name evidence="4" type="ORF">LOC71_03475</name>
</gene>
<dbReference type="InterPro" id="IPR002347">
    <property type="entry name" value="SDR_fam"/>
</dbReference>
<keyword evidence="2" id="KW-0560">Oxidoreductase</keyword>
<accession>A0ABS8NFS4</accession>
<dbReference type="Pfam" id="PF13561">
    <property type="entry name" value="adh_short_C2"/>
    <property type="match status" value="1"/>
</dbReference>
<dbReference type="SMART" id="SM00822">
    <property type="entry name" value="PKS_KR"/>
    <property type="match status" value="1"/>
</dbReference>
<name>A0ABS8NFS4_9BACT</name>
<feature type="domain" description="Ketoreductase" evidence="3">
    <location>
        <begin position="25"/>
        <end position="213"/>
    </location>
</feature>
<dbReference type="EMBL" id="JAJKFW010000006">
    <property type="protein sequence ID" value="MCC9641321.1"/>
    <property type="molecule type" value="Genomic_DNA"/>
</dbReference>
<evidence type="ECO:0000259" key="3">
    <source>
        <dbReference type="SMART" id="SM00822"/>
    </source>
</evidence>
<dbReference type="PRINTS" id="PR00081">
    <property type="entry name" value="GDHRDH"/>
</dbReference>
<dbReference type="Proteomes" id="UP001430306">
    <property type="component" value="Unassembled WGS sequence"/>
</dbReference>
<dbReference type="SUPFAM" id="SSF51735">
    <property type="entry name" value="NAD(P)-binding Rossmann-fold domains"/>
    <property type="match status" value="1"/>
</dbReference>
<protein>
    <submittedName>
        <fullName evidence="4">SDR family oxidoreductase</fullName>
    </submittedName>
</protein>
<evidence type="ECO:0000256" key="2">
    <source>
        <dbReference type="ARBA" id="ARBA00023002"/>
    </source>
</evidence>
<proteinExistence type="inferred from homology"/>
<dbReference type="PANTHER" id="PTHR43669:SF3">
    <property type="entry name" value="ALCOHOL DEHYDROGENASE, PUTATIVE (AFU_ORTHOLOGUE AFUA_3G03445)-RELATED"/>
    <property type="match status" value="1"/>
</dbReference>
<dbReference type="CDD" id="cd05233">
    <property type="entry name" value="SDR_c"/>
    <property type="match status" value="1"/>
</dbReference>
<evidence type="ECO:0000313" key="4">
    <source>
        <dbReference type="EMBL" id="MCC9641321.1"/>
    </source>
</evidence>
<dbReference type="InterPro" id="IPR057326">
    <property type="entry name" value="KR_dom"/>
</dbReference>
<dbReference type="Gene3D" id="3.40.50.720">
    <property type="entry name" value="NAD(P)-binding Rossmann-like Domain"/>
    <property type="match status" value="1"/>
</dbReference>
<dbReference type="PANTHER" id="PTHR43669">
    <property type="entry name" value="5-KETO-D-GLUCONATE 5-REDUCTASE"/>
    <property type="match status" value="1"/>
</dbReference>
<evidence type="ECO:0000256" key="1">
    <source>
        <dbReference type="ARBA" id="ARBA00006484"/>
    </source>
</evidence>
<organism evidence="4 5">
    <name type="scientific">Rhodopirellula halodulae</name>
    <dbReference type="NCBI Taxonomy" id="2894198"/>
    <lineage>
        <taxon>Bacteria</taxon>
        <taxon>Pseudomonadati</taxon>
        <taxon>Planctomycetota</taxon>
        <taxon>Planctomycetia</taxon>
        <taxon>Pirellulales</taxon>
        <taxon>Pirellulaceae</taxon>
        <taxon>Rhodopirellula</taxon>
    </lineage>
</organism>
<evidence type="ECO:0000313" key="5">
    <source>
        <dbReference type="Proteomes" id="UP001430306"/>
    </source>
</evidence>
<comment type="caution">
    <text evidence="4">The sequence shown here is derived from an EMBL/GenBank/DDBJ whole genome shotgun (WGS) entry which is preliminary data.</text>
</comment>
<keyword evidence="5" id="KW-1185">Reference proteome</keyword>
<dbReference type="InterPro" id="IPR036291">
    <property type="entry name" value="NAD(P)-bd_dom_sf"/>
</dbReference>
<dbReference type="RefSeq" id="WP_230271373.1">
    <property type="nucleotide sequence ID" value="NZ_JAJKFW010000006.1"/>
</dbReference>